<feature type="domain" description="EngB-type G" evidence="11">
    <location>
        <begin position="22"/>
        <end position="197"/>
    </location>
</feature>
<keyword evidence="13" id="KW-1185">Reference proteome</keyword>
<evidence type="ECO:0000256" key="5">
    <source>
        <dbReference type="ARBA" id="ARBA00022741"/>
    </source>
</evidence>
<dbReference type="Proteomes" id="UP000293583">
    <property type="component" value="Unassembled WGS sequence"/>
</dbReference>
<keyword evidence="8 10" id="KW-0717">Septation</keyword>
<accession>A0A4Q9BF96</accession>
<name>A0A4Q9BF96_9BACT</name>
<comment type="caution">
    <text evidence="12">The sequence shown here is derived from an EMBL/GenBank/DDBJ whole genome shotgun (WGS) entry which is preliminary data.</text>
</comment>
<comment type="cofactor">
    <cofactor evidence="1">
        <name>Mg(2+)</name>
        <dbReference type="ChEBI" id="CHEBI:18420"/>
    </cofactor>
</comment>
<dbReference type="PANTHER" id="PTHR11649">
    <property type="entry name" value="MSS1/TRME-RELATED GTP-BINDING PROTEIN"/>
    <property type="match status" value="1"/>
</dbReference>
<dbReference type="PANTHER" id="PTHR11649:SF13">
    <property type="entry name" value="ENGB-TYPE G DOMAIN-CONTAINING PROTEIN"/>
    <property type="match status" value="1"/>
</dbReference>
<keyword evidence="9 10" id="KW-0131">Cell cycle</keyword>
<evidence type="ECO:0000256" key="7">
    <source>
        <dbReference type="ARBA" id="ARBA00023134"/>
    </source>
</evidence>
<reference evidence="12 13" key="1">
    <citation type="submission" date="2019-02" db="EMBL/GenBank/DDBJ databases">
        <title>Genome of a new Bacteroidetes strain.</title>
        <authorList>
            <person name="Pitt A."/>
        </authorList>
    </citation>
    <scope>NUCLEOTIDE SEQUENCE [LARGE SCALE GENOMIC DNA]</scope>
    <source>
        <strain evidence="12 13">103A-SOEBACH</strain>
    </source>
</reference>
<protein>
    <recommendedName>
        <fullName evidence="10">Probable GTP-binding protein EngB</fullName>
    </recommendedName>
</protein>
<evidence type="ECO:0000313" key="12">
    <source>
        <dbReference type="EMBL" id="TBH74676.1"/>
    </source>
</evidence>
<evidence type="ECO:0000256" key="1">
    <source>
        <dbReference type="ARBA" id="ARBA00001946"/>
    </source>
</evidence>
<proteinExistence type="inferred from homology"/>
<dbReference type="NCBIfam" id="TIGR03598">
    <property type="entry name" value="GTPase_YsxC"/>
    <property type="match status" value="1"/>
</dbReference>
<dbReference type="AlphaFoldDB" id="A0A4Q9BF96"/>
<dbReference type="InterPro" id="IPR006073">
    <property type="entry name" value="GTP-bd"/>
</dbReference>
<keyword evidence="3 10" id="KW-0132">Cell division</keyword>
<evidence type="ECO:0000313" key="13">
    <source>
        <dbReference type="Proteomes" id="UP000293583"/>
    </source>
</evidence>
<dbReference type="FunFam" id="3.40.50.300:FF:000098">
    <property type="entry name" value="Probable GTP-binding protein EngB"/>
    <property type="match status" value="1"/>
</dbReference>
<dbReference type="InterPro" id="IPR019987">
    <property type="entry name" value="GTP-bd_ribosome_bio_YsxC"/>
</dbReference>
<evidence type="ECO:0000256" key="3">
    <source>
        <dbReference type="ARBA" id="ARBA00022618"/>
    </source>
</evidence>
<dbReference type="GO" id="GO:0005525">
    <property type="term" value="F:GTP binding"/>
    <property type="evidence" value="ECO:0007669"/>
    <property type="project" value="UniProtKB-UniRule"/>
</dbReference>
<dbReference type="HAMAP" id="MF_00321">
    <property type="entry name" value="GTPase_EngB"/>
    <property type="match status" value="1"/>
</dbReference>
<keyword evidence="4" id="KW-0479">Metal-binding</keyword>
<comment type="function">
    <text evidence="10">Necessary for normal cell division and for the maintenance of normal septation.</text>
</comment>
<evidence type="ECO:0000256" key="6">
    <source>
        <dbReference type="ARBA" id="ARBA00022842"/>
    </source>
</evidence>
<dbReference type="SUPFAM" id="SSF52540">
    <property type="entry name" value="P-loop containing nucleoside triphosphate hydrolases"/>
    <property type="match status" value="1"/>
</dbReference>
<dbReference type="CDD" id="cd01876">
    <property type="entry name" value="YihA_EngB"/>
    <property type="match status" value="1"/>
</dbReference>
<dbReference type="InterPro" id="IPR027417">
    <property type="entry name" value="P-loop_NTPase"/>
</dbReference>
<evidence type="ECO:0000256" key="4">
    <source>
        <dbReference type="ARBA" id="ARBA00022723"/>
    </source>
</evidence>
<evidence type="ECO:0000256" key="2">
    <source>
        <dbReference type="ARBA" id="ARBA00009638"/>
    </source>
</evidence>
<dbReference type="Gene3D" id="3.40.50.300">
    <property type="entry name" value="P-loop containing nucleotide triphosphate hydrolases"/>
    <property type="match status" value="1"/>
</dbReference>
<evidence type="ECO:0000256" key="9">
    <source>
        <dbReference type="ARBA" id="ARBA00023306"/>
    </source>
</evidence>
<comment type="similarity">
    <text evidence="2 10">Belongs to the TRAFAC class TrmE-Era-EngA-EngB-Septin-like GTPase superfamily. EngB GTPase family.</text>
</comment>
<evidence type="ECO:0000256" key="10">
    <source>
        <dbReference type="HAMAP-Rule" id="MF_00321"/>
    </source>
</evidence>
<gene>
    <name evidence="10" type="primary">engB</name>
    <name evidence="12" type="ORF">EWU20_04585</name>
</gene>
<dbReference type="InterPro" id="IPR030393">
    <property type="entry name" value="G_ENGB_dom"/>
</dbReference>
<keyword evidence="7 10" id="KW-0342">GTP-binding</keyword>
<dbReference type="PROSITE" id="PS51706">
    <property type="entry name" value="G_ENGB"/>
    <property type="match status" value="1"/>
</dbReference>
<dbReference type="Pfam" id="PF01926">
    <property type="entry name" value="MMR_HSR1"/>
    <property type="match status" value="1"/>
</dbReference>
<evidence type="ECO:0000259" key="11">
    <source>
        <dbReference type="PROSITE" id="PS51706"/>
    </source>
</evidence>
<dbReference type="OrthoDB" id="9804921at2"/>
<dbReference type="GO" id="GO:0046872">
    <property type="term" value="F:metal ion binding"/>
    <property type="evidence" value="ECO:0007669"/>
    <property type="project" value="UniProtKB-KW"/>
</dbReference>
<dbReference type="RefSeq" id="WP_130895311.1">
    <property type="nucleotide sequence ID" value="NZ_CP049835.1"/>
</dbReference>
<dbReference type="GO" id="GO:0000917">
    <property type="term" value="P:division septum assembly"/>
    <property type="evidence" value="ECO:0007669"/>
    <property type="project" value="UniProtKB-KW"/>
</dbReference>
<keyword evidence="6" id="KW-0460">Magnesium</keyword>
<keyword evidence="5 10" id="KW-0547">Nucleotide-binding</keyword>
<dbReference type="EMBL" id="SEWY01000002">
    <property type="protein sequence ID" value="TBH74676.1"/>
    <property type="molecule type" value="Genomic_DNA"/>
</dbReference>
<organism evidence="12 13">
    <name type="scientific">Aquirufa antheringensis</name>
    <dbReference type="NCBI Taxonomy" id="2516559"/>
    <lineage>
        <taxon>Bacteria</taxon>
        <taxon>Pseudomonadati</taxon>
        <taxon>Bacteroidota</taxon>
        <taxon>Cytophagia</taxon>
        <taxon>Cytophagales</taxon>
        <taxon>Flectobacillaceae</taxon>
        <taxon>Aquirufa</taxon>
    </lineage>
</organism>
<sequence>MAQINAKFVTSNTDFKNCPPARFPEFAFIGRSNVGKSSLINSLTFHKGLAKTSQTPGKTQLINHFIIDEKWYLVDLPGYGFAKVSKEKRKEFEKMIFDYLIHRENLTCLFVLVDIRLKPQAVDIEFMSRMVEDEIPFYIVFTKADKLSQKQVNESVDVYKNFLLEMWDELPPLFITSAEKHVGREEILKSIDELIQTSPYRIGK</sequence>
<evidence type="ECO:0000256" key="8">
    <source>
        <dbReference type="ARBA" id="ARBA00023210"/>
    </source>
</evidence>